<comment type="caution">
    <text evidence="2">The sequence shown here is derived from an EMBL/GenBank/DDBJ whole genome shotgun (WGS) entry which is preliminary data.</text>
</comment>
<dbReference type="OMA" id="SHVPAMM"/>
<dbReference type="OrthoDB" id="4781at2759"/>
<keyword evidence="3" id="KW-1185">Reference proteome</keyword>
<accession>A0A835CWC1</accession>
<organism evidence="2 3">
    <name type="scientific">Tetracentron sinense</name>
    <name type="common">Spur-leaf</name>
    <dbReference type="NCBI Taxonomy" id="13715"/>
    <lineage>
        <taxon>Eukaryota</taxon>
        <taxon>Viridiplantae</taxon>
        <taxon>Streptophyta</taxon>
        <taxon>Embryophyta</taxon>
        <taxon>Tracheophyta</taxon>
        <taxon>Spermatophyta</taxon>
        <taxon>Magnoliopsida</taxon>
        <taxon>Trochodendrales</taxon>
        <taxon>Trochodendraceae</taxon>
        <taxon>Tetracentron</taxon>
    </lineage>
</organism>
<proteinExistence type="predicted"/>
<dbReference type="InterPro" id="IPR044791">
    <property type="entry name" value="Beta-glucanase/XTH"/>
</dbReference>
<protein>
    <submittedName>
        <fullName evidence="2">Uncharacterized protein</fullName>
    </submittedName>
</protein>
<feature type="signal peptide" evidence="1">
    <location>
        <begin position="1"/>
        <end position="27"/>
    </location>
</feature>
<evidence type="ECO:0000256" key="1">
    <source>
        <dbReference type="SAM" id="SignalP"/>
    </source>
</evidence>
<dbReference type="AlphaFoldDB" id="A0A835CWC1"/>
<keyword evidence="1" id="KW-0732">Signal</keyword>
<dbReference type="EMBL" id="JABCRI010001230">
    <property type="protein sequence ID" value="KAF8364813.1"/>
    <property type="molecule type" value="Genomic_DNA"/>
</dbReference>
<reference evidence="2 3" key="1">
    <citation type="submission" date="2020-04" db="EMBL/GenBank/DDBJ databases">
        <title>Plant Genome Project.</title>
        <authorList>
            <person name="Zhang R.-G."/>
        </authorList>
    </citation>
    <scope>NUCLEOTIDE SEQUENCE [LARGE SCALE GENOMIC DNA]</scope>
    <source>
        <strain evidence="2">YNK0</strain>
        <tissue evidence="2">Leaf</tissue>
    </source>
</reference>
<name>A0A835CWC1_TETSI</name>
<evidence type="ECO:0000313" key="3">
    <source>
        <dbReference type="Proteomes" id="UP000655225"/>
    </source>
</evidence>
<dbReference type="Proteomes" id="UP000655225">
    <property type="component" value="Unassembled WGS sequence"/>
</dbReference>
<dbReference type="Gene3D" id="2.60.120.200">
    <property type="match status" value="1"/>
</dbReference>
<sequence>MSLFSSSDVSVMLFLSLLLSSFMAATASNIYQDFDLIWGDNRATILSSGQLLTHSLDMVSSSSFQSKREYLFRRIYMQLELVTDPPVPSQHTMQLSIPPFLHSIQFT</sequence>
<dbReference type="GO" id="GO:0004553">
    <property type="term" value="F:hydrolase activity, hydrolyzing O-glycosyl compounds"/>
    <property type="evidence" value="ECO:0007669"/>
    <property type="project" value="InterPro"/>
</dbReference>
<dbReference type="PANTHER" id="PTHR31062">
    <property type="entry name" value="XYLOGLUCAN ENDOTRANSGLUCOSYLASE/HYDROLASE PROTEIN 8-RELATED"/>
    <property type="match status" value="1"/>
</dbReference>
<evidence type="ECO:0000313" key="2">
    <source>
        <dbReference type="EMBL" id="KAF8364813.1"/>
    </source>
</evidence>
<feature type="chain" id="PRO_5032546871" evidence="1">
    <location>
        <begin position="28"/>
        <end position="107"/>
    </location>
</feature>
<gene>
    <name evidence="2" type="ORF">HHK36_033211</name>
</gene>